<feature type="non-terminal residue" evidence="2">
    <location>
        <position position="1"/>
    </location>
</feature>
<feature type="compositionally biased region" description="Low complexity" evidence="1">
    <location>
        <begin position="80"/>
        <end position="110"/>
    </location>
</feature>
<dbReference type="Proteomes" id="UP001189429">
    <property type="component" value="Unassembled WGS sequence"/>
</dbReference>
<feature type="compositionally biased region" description="Basic and acidic residues" evidence="1">
    <location>
        <begin position="39"/>
        <end position="54"/>
    </location>
</feature>
<evidence type="ECO:0000256" key="1">
    <source>
        <dbReference type="SAM" id="MobiDB-lite"/>
    </source>
</evidence>
<evidence type="ECO:0000313" key="2">
    <source>
        <dbReference type="EMBL" id="CAK0908075.1"/>
    </source>
</evidence>
<accession>A0ABN9Y670</accession>
<comment type="caution">
    <text evidence="2">The sequence shown here is derived from an EMBL/GenBank/DDBJ whole genome shotgun (WGS) entry which is preliminary data.</text>
</comment>
<feature type="region of interest" description="Disordered" evidence="1">
    <location>
        <begin position="38"/>
        <end position="152"/>
    </location>
</feature>
<proteinExistence type="predicted"/>
<organism evidence="2 3">
    <name type="scientific">Prorocentrum cordatum</name>
    <dbReference type="NCBI Taxonomy" id="2364126"/>
    <lineage>
        <taxon>Eukaryota</taxon>
        <taxon>Sar</taxon>
        <taxon>Alveolata</taxon>
        <taxon>Dinophyceae</taxon>
        <taxon>Prorocentrales</taxon>
        <taxon>Prorocentraceae</taxon>
        <taxon>Prorocentrum</taxon>
    </lineage>
</organism>
<gene>
    <name evidence="2" type="ORF">PCOR1329_LOCUS82846</name>
</gene>
<feature type="compositionally biased region" description="Basic and acidic residues" evidence="1">
    <location>
        <begin position="125"/>
        <end position="136"/>
    </location>
</feature>
<reference evidence="2" key="1">
    <citation type="submission" date="2023-10" db="EMBL/GenBank/DDBJ databases">
        <authorList>
            <person name="Chen Y."/>
            <person name="Shah S."/>
            <person name="Dougan E. K."/>
            <person name="Thang M."/>
            <person name="Chan C."/>
        </authorList>
    </citation>
    <scope>NUCLEOTIDE SEQUENCE [LARGE SCALE GENOMIC DNA]</scope>
</reference>
<dbReference type="EMBL" id="CAUYUJ010021949">
    <property type="protein sequence ID" value="CAK0908075.1"/>
    <property type="molecule type" value="Genomic_DNA"/>
</dbReference>
<protein>
    <submittedName>
        <fullName evidence="2">Uncharacterized protein</fullName>
    </submittedName>
</protein>
<keyword evidence="3" id="KW-1185">Reference proteome</keyword>
<name>A0ABN9Y670_9DINO</name>
<sequence length="152" mass="15721">EGACTPMALGRQCVHGPSSPGVQLLRCGAAARAAALAAEQREPEGHDAHVRLGDHSQSGPHPTWRHASMSCARKAKKAADAPQQARHAHAAALPTRGARAAAAAPPGGARRQQERSLHAVQQEGHAGERACQEETARGPAGRLALEGDRDPG</sequence>
<evidence type="ECO:0000313" key="3">
    <source>
        <dbReference type="Proteomes" id="UP001189429"/>
    </source>
</evidence>